<dbReference type="PIRSF" id="PIRSF000390">
    <property type="entry name" value="PLP_StrS"/>
    <property type="match status" value="1"/>
</dbReference>
<proteinExistence type="inferred from homology"/>
<dbReference type="Gene3D" id="3.90.1150.10">
    <property type="entry name" value="Aspartate Aminotransferase, domain 1"/>
    <property type="match status" value="1"/>
</dbReference>
<dbReference type="HOGENOM" id="CLU_033332_6_2_7"/>
<dbReference type="GO" id="GO:0030170">
    <property type="term" value="F:pyridoxal phosphate binding"/>
    <property type="evidence" value="ECO:0007669"/>
    <property type="project" value="TreeGrafter"/>
</dbReference>
<dbReference type="PANTHER" id="PTHR30244:SF36">
    <property type="entry name" value="3-OXO-GLUCOSE-6-PHOSPHATE:GLUTAMATE AMINOTRANSFERASE"/>
    <property type="match status" value="1"/>
</dbReference>
<dbReference type="Gene3D" id="3.40.640.10">
    <property type="entry name" value="Type I PLP-dependent aspartate aminotransferase-like (Major domain)"/>
    <property type="match status" value="1"/>
</dbReference>
<dbReference type="eggNOG" id="COG0399">
    <property type="taxonomic scope" value="Bacteria"/>
</dbReference>
<dbReference type="Proteomes" id="UP000009047">
    <property type="component" value="Chromosome"/>
</dbReference>
<dbReference type="PANTHER" id="PTHR30244">
    <property type="entry name" value="TRANSAMINASE"/>
    <property type="match status" value="1"/>
</dbReference>
<evidence type="ECO:0000256" key="5">
    <source>
        <dbReference type="RuleBase" id="RU004508"/>
    </source>
</evidence>
<keyword evidence="6" id="KW-0032">Aminotransferase</keyword>
<keyword evidence="6" id="KW-0808">Transferase</keyword>
<gene>
    <name evidence="6" type="ordered locus">Deba_2659</name>
</gene>
<reference evidence="6 7" key="1">
    <citation type="journal article" date="2010" name="Stand. Genomic Sci.">
        <title>Complete genome sequence of Desulfarculus baarsii type strain (2st14).</title>
        <authorList>
            <person name="Sun H."/>
            <person name="Spring S."/>
            <person name="Lapidus A."/>
            <person name="Davenport K."/>
            <person name="Del Rio T.G."/>
            <person name="Tice H."/>
            <person name="Nolan M."/>
            <person name="Copeland A."/>
            <person name="Cheng J.F."/>
            <person name="Lucas S."/>
            <person name="Tapia R."/>
            <person name="Goodwin L."/>
            <person name="Pitluck S."/>
            <person name="Ivanova N."/>
            <person name="Pagani I."/>
            <person name="Mavromatis K."/>
            <person name="Ovchinnikova G."/>
            <person name="Pati A."/>
            <person name="Chen A."/>
            <person name="Palaniappan K."/>
            <person name="Hauser L."/>
            <person name="Chang Y.J."/>
            <person name="Jeffries C.D."/>
            <person name="Detter J.C."/>
            <person name="Han C."/>
            <person name="Rohde M."/>
            <person name="Brambilla E."/>
            <person name="Goker M."/>
            <person name="Woyke T."/>
            <person name="Bristow J."/>
            <person name="Eisen J.A."/>
            <person name="Markowitz V."/>
            <person name="Hugenholtz P."/>
            <person name="Kyrpides N.C."/>
            <person name="Klenk H.P."/>
            <person name="Land M."/>
        </authorList>
    </citation>
    <scope>NUCLEOTIDE SEQUENCE [LARGE SCALE GENOMIC DNA]</scope>
    <source>
        <strain evidence="7">ATCC 33931 / DSM 2075 / LMG 7858 / VKM B-1802 / 2st14</strain>
    </source>
</reference>
<name>E1QKC0_DESB2</name>
<keyword evidence="1 4" id="KW-0663">Pyridoxal phosphate</keyword>
<evidence type="ECO:0000313" key="7">
    <source>
        <dbReference type="Proteomes" id="UP000009047"/>
    </source>
</evidence>
<comment type="similarity">
    <text evidence="2 5">Belongs to the DegT/DnrJ/EryC1 family.</text>
</comment>
<dbReference type="InterPro" id="IPR015424">
    <property type="entry name" value="PyrdxlP-dep_Trfase"/>
</dbReference>
<sequence length="394" mass="42468">MSQADQIKVPMLDLQAQFASVRGEIMPRVQEIFEKQSFILGPAVSGVEAELADYLGVKCAVGVSSGTDALLLALMALGVGPGDGVITTPFTFFATVGSIVRLGATPLFADIDPVSFNIDPAQVERLLASDLPVKPKALIPVHLFGQPADMTPLLELAQAHDLKLIEDAAQAIGCSYATAGHERPTMIGGLGHAGCFSFFPSKNLGGAGDGGLVTTNDEELGRRMLSMRTHGSHPNEKYRHIHIGGNFRLDALQAVVVSAKLPHLDDWSRARRANAADYRRLLTEAGLVERGLVSPPVELWPENWRGHIYNQFVPRVKERDGLLAALGAAGVGCAVYYPIPMHLLECFAYLGGREGQLPVAEQASREVLALPVYPELTMAQKERVVQVIADFYGR</sequence>
<evidence type="ECO:0000256" key="2">
    <source>
        <dbReference type="ARBA" id="ARBA00037999"/>
    </source>
</evidence>
<evidence type="ECO:0000256" key="4">
    <source>
        <dbReference type="PIRSR" id="PIRSR000390-2"/>
    </source>
</evidence>
<dbReference type="RefSeq" id="WP_013259452.1">
    <property type="nucleotide sequence ID" value="NC_014365.1"/>
</dbReference>
<dbReference type="EMBL" id="CP002085">
    <property type="protein sequence ID" value="ADK86013.1"/>
    <property type="molecule type" value="Genomic_DNA"/>
</dbReference>
<dbReference type="Pfam" id="PF01041">
    <property type="entry name" value="DegT_DnrJ_EryC1"/>
    <property type="match status" value="1"/>
</dbReference>
<dbReference type="STRING" id="644282.Deba_2659"/>
<dbReference type="GO" id="GO:0000271">
    <property type="term" value="P:polysaccharide biosynthetic process"/>
    <property type="evidence" value="ECO:0007669"/>
    <property type="project" value="TreeGrafter"/>
</dbReference>
<accession>E1QKC0</accession>
<dbReference type="CDD" id="cd00616">
    <property type="entry name" value="AHBA_syn"/>
    <property type="match status" value="1"/>
</dbReference>
<dbReference type="InterPro" id="IPR015421">
    <property type="entry name" value="PyrdxlP-dep_Trfase_major"/>
</dbReference>
<dbReference type="InterPro" id="IPR015422">
    <property type="entry name" value="PyrdxlP-dep_Trfase_small"/>
</dbReference>
<evidence type="ECO:0000256" key="3">
    <source>
        <dbReference type="PIRSR" id="PIRSR000390-1"/>
    </source>
</evidence>
<evidence type="ECO:0000256" key="1">
    <source>
        <dbReference type="ARBA" id="ARBA00022898"/>
    </source>
</evidence>
<dbReference type="KEGG" id="dbr:Deba_2659"/>
<feature type="active site" description="Proton acceptor" evidence="3">
    <location>
        <position position="202"/>
    </location>
</feature>
<keyword evidence="7" id="KW-1185">Reference proteome</keyword>
<dbReference type="InterPro" id="IPR000653">
    <property type="entry name" value="DegT/StrS_aminotransferase"/>
</dbReference>
<feature type="modified residue" description="N6-(pyridoxal phosphate)lysine" evidence="4">
    <location>
        <position position="202"/>
    </location>
</feature>
<dbReference type="SUPFAM" id="SSF53383">
    <property type="entry name" value="PLP-dependent transferases"/>
    <property type="match status" value="1"/>
</dbReference>
<organism evidence="6 7">
    <name type="scientific">Desulfarculus baarsii (strain ATCC 33931 / DSM 2075 / LMG 7858 / VKM B-1802 / 2st14)</name>
    <dbReference type="NCBI Taxonomy" id="644282"/>
    <lineage>
        <taxon>Bacteria</taxon>
        <taxon>Pseudomonadati</taxon>
        <taxon>Thermodesulfobacteriota</taxon>
        <taxon>Desulfarculia</taxon>
        <taxon>Desulfarculales</taxon>
        <taxon>Desulfarculaceae</taxon>
        <taxon>Desulfarculus</taxon>
    </lineage>
</organism>
<evidence type="ECO:0000313" key="6">
    <source>
        <dbReference type="EMBL" id="ADK86013.1"/>
    </source>
</evidence>
<protein>
    <submittedName>
        <fullName evidence="6">DegT/DnrJ/EryC1/StrS aminotransferase</fullName>
    </submittedName>
</protein>
<dbReference type="GO" id="GO:0008483">
    <property type="term" value="F:transaminase activity"/>
    <property type="evidence" value="ECO:0007669"/>
    <property type="project" value="UniProtKB-KW"/>
</dbReference>
<dbReference type="AlphaFoldDB" id="E1QKC0"/>